<keyword evidence="3" id="KW-1185">Reference proteome</keyword>
<protein>
    <recommendedName>
        <fullName evidence="4">DUF5666 domain-containing protein</fullName>
    </recommendedName>
</protein>
<evidence type="ECO:0000313" key="3">
    <source>
        <dbReference type="Proteomes" id="UP000007013"/>
    </source>
</evidence>
<evidence type="ECO:0008006" key="4">
    <source>
        <dbReference type="Google" id="ProtNLM"/>
    </source>
</evidence>
<evidence type="ECO:0000313" key="2">
    <source>
        <dbReference type="EMBL" id="ACB77320.1"/>
    </source>
</evidence>
<feature type="signal peptide" evidence="1">
    <location>
        <begin position="1"/>
        <end position="23"/>
    </location>
</feature>
<dbReference type="EMBL" id="CP001032">
    <property type="protein sequence ID" value="ACB77320.1"/>
    <property type="molecule type" value="Genomic_DNA"/>
</dbReference>
<keyword evidence="1" id="KW-0732">Signal</keyword>
<reference evidence="2 3" key="1">
    <citation type="journal article" date="2011" name="J. Bacteriol.">
        <title>Genome sequence of the verrucomicrobium Opitutus terrae PB90-1, an abundant inhabitant of rice paddy soil ecosystems.</title>
        <authorList>
            <person name="van Passel M.W."/>
            <person name="Kant R."/>
            <person name="Palva A."/>
            <person name="Copeland A."/>
            <person name="Lucas S."/>
            <person name="Lapidus A."/>
            <person name="Glavina del Rio T."/>
            <person name="Pitluck S."/>
            <person name="Goltsman E."/>
            <person name="Clum A."/>
            <person name="Sun H."/>
            <person name="Schmutz J."/>
            <person name="Larimer F.W."/>
            <person name="Land M.L."/>
            <person name="Hauser L."/>
            <person name="Kyrpides N."/>
            <person name="Mikhailova N."/>
            <person name="Richardson P.P."/>
            <person name="Janssen P.H."/>
            <person name="de Vos W.M."/>
            <person name="Smidt H."/>
        </authorList>
    </citation>
    <scope>NUCLEOTIDE SEQUENCE [LARGE SCALE GENOMIC DNA]</scope>
    <source>
        <strain evidence="3">DSM 11246 / JCM 15787 / PB90-1</strain>
    </source>
</reference>
<dbReference type="RefSeq" id="WP_012376848.1">
    <property type="nucleotide sequence ID" value="NC_010571.1"/>
</dbReference>
<name>B1ZZY4_OPITP</name>
<organism evidence="2 3">
    <name type="scientific">Opitutus terrae (strain DSM 11246 / JCM 15787 / PB90-1)</name>
    <dbReference type="NCBI Taxonomy" id="452637"/>
    <lineage>
        <taxon>Bacteria</taxon>
        <taxon>Pseudomonadati</taxon>
        <taxon>Verrucomicrobiota</taxon>
        <taxon>Opitutia</taxon>
        <taxon>Opitutales</taxon>
        <taxon>Opitutaceae</taxon>
        <taxon>Opitutus</taxon>
    </lineage>
</organism>
<proteinExistence type="predicted"/>
<feature type="chain" id="PRO_5002774766" description="DUF5666 domain-containing protein" evidence="1">
    <location>
        <begin position="24"/>
        <end position="154"/>
    </location>
</feature>
<dbReference type="KEGG" id="ote:Oter_4046"/>
<dbReference type="AlphaFoldDB" id="B1ZZY4"/>
<dbReference type="HOGENOM" id="CLU_1702484_0_0_0"/>
<evidence type="ECO:0000256" key="1">
    <source>
        <dbReference type="SAM" id="SignalP"/>
    </source>
</evidence>
<accession>B1ZZY4</accession>
<dbReference type="Proteomes" id="UP000007013">
    <property type="component" value="Chromosome"/>
</dbReference>
<sequence length="154" mass="17336">MFRRWCAAVALLGLTLASLPAEPAPLAQYDQVEIAPTKTSIYIGRVAMTLPPFVRQNGTYTSTYSAHVFPYFFLNEQGRLSIDVSDSQLRALERGERIEFHGLAHNTHGEERRVEGTATPADADSGKIKVRVFVSKRIQLIFNTTYRFRRASES</sequence>
<dbReference type="OrthoDB" id="194610at2"/>
<gene>
    <name evidence="2" type="ordered locus">Oter_4046</name>
</gene>
<dbReference type="eggNOG" id="ENOG5032KMI">
    <property type="taxonomic scope" value="Bacteria"/>
</dbReference>